<dbReference type="HAMAP" id="MF_00022">
    <property type="entry name" value="Glu_tRNA_synth_type1"/>
    <property type="match status" value="1"/>
</dbReference>
<dbReference type="NCBIfam" id="TIGR00464">
    <property type="entry name" value="gltX_bact"/>
    <property type="match status" value="1"/>
</dbReference>
<comment type="subunit">
    <text evidence="7">Monomer.</text>
</comment>
<feature type="short sequence motif" description="'KMSKS' region" evidence="7">
    <location>
        <begin position="213"/>
        <end position="217"/>
    </location>
</feature>
<dbReference type="InterPro" id="IPR000924">
    <property type="entry name" value="Glu/Gln-tRNA-synth"/>
</dbReference>
<dbReference type="SUPFAM" id="SSF52374">
    <property type="entry name" value="Nucleotidylyl transferase"/>
    <property type="match status" value="1"/>
</dbReference>
<evidence type="ECO:0000259" key="9">
    <source>
        <dbReference type="Pfam" id="PF19269"/>
    </source>
</evidence>
<dbReference type="InterPro" id="IPR004527">
    <property type="entry name" value="Glu-tRNA-ligase_bac/mito"/>
</dbReference>
<dbReference type="InterPro" id="IPR001412">
    <property type="entry name" value="aa-tRNA-synth_I_CS"/>
</dbReference>
<evidence type="ECO:0000256" key="1">
    <source>
        <dbReference type="ARBA" id="ARBA00007894"/>
    </source>
</evidence>
<gene>
    <name evidence="7" type="primary">gltX</name>
    <name evidence="10" type="ORF">A3C06_04795</name>
</gene>
<evidence type="ECO:0000256" key="3">
    <source>
        <dbReference type="ARBA" id="ARBA00022741"/>
    </source>
</evidence>
<feature type="domain" description="Aminoacyl-tRNA synthetase class I anticodon-binding" evidence="9">
    <location>
        <begin position="319"/>
        <end position="447"/>
    </location>
</feature>
<dbReference type="GO" id="GO:0005829">
    <property type="term" value="C:cytosol"/>
    <property type="evidence" value="ECO:0007669"/>
    <property type="project" value="TreeGrafter"/>
</dbReference>
<dbReference type="InterPro" id="IPR008925">
    <property type="entry name" value="aa_tRNA-synth_I_cd-bd_sf"/>
</dbReference>
<dbReference type="Pfam" id="PF19269">
    <property type="entry name" value="Anticodon_2"/>
    <property type="match status" value="1"/>
</dbReference>
<feature type="domain" description="Glutamyl/glutaminyl-tRNA synthetase class Ib catalytic" evidence="8">
    <location>
        <begin position="9"/>
        <end position="106"/>
    </location>
</feature>
<dbReference type="EMBL" id="MHRQ01000022">
    <property type="protein sequence ID" value="OHA26329.1"/>
    <property type="molecule type" value="Genomic_DNA"/>
</dbReference>
<dbReference type="STRING" id="1802312.A3C06_04795"/>
<evidence type="ECO:0000256" key="7">
    <source>
        <dbReference type="HAMAP-Rule" id="MF_00022"/>
    </source>
</evidence>
<keyword evidence="5 7" id="KW-0648">Protein biosynthesis</keyword>
<keyword evidence="2 7" id="KW-0436">Ligase</keyword>
<dbReference type="Gene3D" id="3.40.50.620">
    <property type="entry name" value="HUPs"/>
    <property type="match status" value="2"/>
</dbReference>
<dbReference type="GO" id="GO:0005524">
    <property type="term" value="F:ATP binding"/>
    <property type="evidence" value="ECO:0007669"/>
    <property type="project" value="UniProtKB-UniRule"/>
</dbReference>
<dbReference type="AlphaFoldDB" id="A0A1G2MSX4"/>
<comment type="subcellular location">
    <subcellularLocation>
        <location evidence="7">Cytoplasm</location>
    </subcellularLocation>
</comment>
<dbReference type="PANTHER" id="PTHR43311:SF2">
    <property type="entry name" value="GLUTAMATE--TRNA LIGASE, MITOCHONDRIAL-RELATED"/>
    <property type="match status" value="1"/>
</dbReference>
<evidence type="ECO:0000313" key="11">
    <source>
        <dbReference type="Proteomes" id="UP000177565"/>
    </source>
</evidence>
<reference evidence="10 11" key="1">
    <citation type="journal article" date="2016" name="Nat. Commun.">
        <title>Thousands of microbial genomes shed light on interconnected biogeochemical processes in an aquifer system.</title>
        <authorList>
            <person name="Anantharaman K."/>
            <person name="Brown C.T."/>
            <person name="Hug L.A."/>
            <person name="Sharon I."/>
            <person name="Castelle C.J."/>
            <person name="Probst A.J."/>
            <person name="Thomas B.C."/>
            <person name="Singh A."/>
            <person name="Wilkins M.J."/>
            <person name="Karaoz U."/>
            <person name="Brodie E.L."/>
            <person name="Williams K.H."/>
            <person name="Hubbard S.S."/>
            <person name="Banfield J.F."/>
        </authorList>
    </citation>
    <scope>NUCLEOTIDE SEQUENCE [LARGE SCALE GENOMIC DNA]</scope>
</reference>
<evidence type="ECO:0000256" key="4">
    <source>
        <dbReference type="ARBA" id="ARBA00022840"/>
    </source>
</evidence>
<dbReference type="CDD" id="cd00808">
    <property type="entry name" value="GluRS_core"/>
    <property type="match status" value="1"/>
</dbReference>
<evidence type="ECO:0000259" key="8">
    <source>
        <dbReference type="Pfam" id="PF00749"/>
    </source>
</evidence>
<evidence type="ECO:0000313" key="10">
    <source>
        <dbReference type="EMBL" id="OHA26329.1"/>
    </source>
</evidence>
<dbReference type="InterPro" id="IPR020058">
    <property type="entry name" value="Glu/Gln-tRNA-synth_Ib_cat-dom"/>
</dbReference>
<evidence type="ECO:0000256" key="5">
    <source>
        <dbReference type="ARBA" id="ARBA00022917"/>
    </source>
</evidence>
<dbReference type="InterPro" id="IPR020751">
    <property type="entry name" value="aa-tRNA-synth_I_codon-bd_sub2"/>
</dbReference>
<dbReference type="SUPFAM" id="SSF48163">
    <property type="entry name" value="An anticodon-binding domain of class I aminoacyl-tRNA synthetases"/>
    <property type="match status" value="1"/>
</dbReference>
<keyword evidence="7" id="KW-0963">Cytoplasm</keyword>
<dbReference type="InterPro" id="IPR049940">
    <property type="entry name" value="GluQ/Sye"/>
</dbReference>
<comment type="similarity">
    <text evidence="1 7">Belongs to the class-I aminoacyl-tRNA synthetase family. Glutamate--tRNA ligase type 1 subfamily.</text>
</comment>
<evidence type="ECO:0000256" key="2">
    <source>
        <dbReference type="ARBA" id="ARBA00022598"/>
    </source>
</evidence>
<comment type="function">
    <text evidence="7">Catalyzes the attachment of glutamate to tRNA(Glu) in a two-step reaction: glutamate is first activated by ATP to form Glu-AMP and then transferred to the acceptor end of tRNA(Glu).</text>
</comment>
<dbReference type="InterPro" id="IPR014729">
    <property type="entry name" value="Rossmann-like_a/b/a_fold"/>
</dbReference>
<keyword evidence="4 7" id="KW-0067">ATP-binding</keyword>
<protein>
    <recommendedName>
        <fullName evidence="7">Glutamate--tRNA ligase</fullName>
        <ecNumber evidence="7">6.1.1.17</ecNumber>
    </recommendedName>
    <alternativeName>
        <fullName evidence="7">Glutamyl-tRNA synthetase</fullName>
        <shortName evidence="7">GluRS</shortName>
    </alternativeName>
</protein>
<keyword evidence="6 7" id="KW-0030">Aminoacyl-tRNA synthetase</keyword>
<dbReference type="Pfam" id="PF00749">
    <property type="entry name" value="tRNA-synt_1c"/>
    <property type="match status" value="2"/>
</dbReference>
<dbReference type="PROSITE" id="PS00178">
    <property type="entry name" value="AA_TRNA_LIGASE_I"/>
    <property type="match status" value="1"/>
</dbReference>
<feature type="short sequence motif" description="'HIGH' region" evidence="7">
    <location>
        <begin position="15"/>
        <end position="25"/>
    </location>
</feature>
<dbReference type="PANTHER" id="PTHR43311">
    <property type="entry name" value="GLUTAMATE--TRNA LIGASE"/>
    <property type="match status" value="1"/>
</dbReference>
<feature type="binding site" evidence="7">
    <location>
        <position position="216"/>
    </location>
    <ligand>
        <name>ATP</name>
        <dbReference type="ChEBI" id="CHEBI:30616"/>
    </ligand>
</feature>
<dbReference type="GO" id="GO:0008270">
    <property type="term" value="F:zinc ion binding"/>
    <property type="evidence" value="ECO:0007669"/>
    <property type="project" value="InterPro"/>
</dbReference>
<sequence>MNKGEKEHIVCRFAPSPTGPLHVGGVRSALFNYLYARQNGGKLILRIEDTDIERSKKEYEDDIKESFAWLGLEFDETHKQSERLAIHKKYLAGLIDKGLAYVSREEGTEAGKRKEVIRFKNPNRTVAFDDLVKGHIEFDTTELGDFVIAKSTDEPLFHLAVVVDDFEMGITHVIRGEDHISNTPRQILIQDAIGAPRPIYAHIPLILAPDRSKLSKRKHGESVSLKYYRAQGYLPEALINYLALLGWNPGDDRELFSTEELIKEFSMERIQKGGAVFDIEKLNWMNKEYVTKLPKEVLSTYMLRAIDSVEQLSRLTDWKKERLIPVLADRIHYFGQVGELTHLGEFDYLTETPVYAKEALLWKKELDLTKTKTNIIALIALIEKLPKDATAEVAKAAIFPYAEEQGKGNVLWPLRMALSGKEKSIDPFSIVSVIGIPESVSRLNYALHLIE</sequence>
<dbReference type="GO" id="GO:0006424">
    <property type="term" value="P:glutamyl-tRNA aminoacylation"/>
    <property type="evidence" value="ECO:0007669"/>
    <property type="project" value="UniProtKB-UniRule"/>
</dbReference>
<comment type="caution">
    <text evidence="10">The sequence shown here is derived from an EMBL/GenBank/DDBJ whole genome shotgun (WGS) entry which is preliminary data.</text>
</comment>
<name>A0A1G2MSX4_9BACT</name>
<comment type="catalytic activity">
    <reaction evidence="7">
        <text>tRNA(Glu) + L-glutamate + ATP = L-glutamyl-tRNA(Glu) + AMP + diphosphate</text>
        <dbReference type="Rhea" id="RHEA:23540"/>
        <dbReference type="Rhea" id="RHEA-COMP:9663"/>
        <dbReference type="Rhea" id="RHEA-COMP:9680"/>
        <dbReference type="ChEBI" id="CHEBI:29985"/>
        <dbReference type="ChEBI" id="CHEBI:30616"/>
        <dbReference type="ChEBI" id="CHEBI:33019"/>
        <dbReference type="ChEBI" id="CHEBI:78442"/>
        <dbReference type="ChEBI" id="CHEBI:78520"/>
        <dbReference type="ChEBI" id="CHEBI:456215"/>
        <dbReference type="EC" id="6.1.1.17"/>
    </reaction>
</comment>
<comment type="caution">
    <text evidence="7">Lacks conserved residue(s) required for the propagation of feature annotation.</text>
</comment>
<evidence type="ECO:0000256" key="6">
    <source>
        <dbReference type="ARBA" id="ARBA00023146"/>
    </source>
</evidence>
<keyword evidence="3 7" id="KW-0547">Nucleotide-binding</keyword>
<accession>A0A1G2MSX4</accession>
<dbReference type="GO" id="GO:0004818">
    <property type="term" value="F:glutamate-tRNA ligase activity"/>
    <property type="evidence" value="ECO:0007669"/>
    <property type="project" value="UniProtKB-UniRule"/>
</dbReference>
<feature type="domain" description="Glutamyl/glutaminyl-tRNA synthetase class Ib catalytic" evidence="8">
    <location>
        <begin position="109"/>
        <end position="284"/>
    </location>
</feature>
<dbReference type="PRINTS" id="PR00987">
    <property type="entry name" value="TRNASYNTHGLU"/>
</dbReference>
<dbReference type="Gene3D" id="1.10.10.350">
    <property type="match status" value="1"/>
</dbReference>
<dbReference type="InterPro" id="IPR045462">
    <property type="entry name" value="aa-tRNA-synth_I_cd-bd"/>
</dbReference>
<proteinExistence type="inferred from homology"/>
<dbReference type="InterPro" id="IPR033910">
    <property type="entry name" value="GluRS_core"/>
</dbReference>
<dbReference type="GO" id="GO:0000049">
    <property type="term" value="F:tRNA binding"/>
    <property type="evidence" value="ECO:0007669"/>
    <property type="project" value="InterPro"/>
</dbReference>
<dbReference type="Proteomes" id="UP000177565">
    <property type="component" value="Unassembled WGS sequence"/>
</dbReference>
<organism evidence="10 11">
    <name type="scientific">Candidatus Taylorbacteria bacterium RIFCSPHIGHO2_02_FULL_46_13</name>
    <dbReference type="NCBI Taxonomy" id="1802312"/>
    <lineage>
        <taxon>Bacteria</taxon>
        <taxon>Candidatus Tayloriibacteriota</taxon>
    </lineage>
</organism>
<dbReference type="EC" id="6.1.1.17" evidence="7"/>